<dbReference type="RefSeq" id="WP_044219888.1">
    <property type="nucleotide sequence ID" value="NZ_JRYR02000001.1"/>
</dbReference>
<comment type="caution">
    <text evidence="2">The sequence shown here is derived from an EMBL/GenBank/DDBJ whole genome shotgun (WGS) entry which is preliminary data.</text>
</comment>
<feature type="chain" id="PRO_5010323987" evidence="1">
    <location>
        <begin position="20"/>
        <end position="174"/>
    </location>
</feature>
<dbReference type="Proteomes" id="UP000179797">
    <property type="component" value="Unassembled WGS sequence"/>
</dbReference>
<organism evidence="2 3">
    <name type="scientific">Flammeovirga pacifica</name>
    <dbReference type="NCBI Taxonomy" id="915059"/>
    <lineage>
        <taxon>Bacteria</taxon>
        <taxon>Pseudomonadati</taxon>
        <taxon>Bacteroidota</taxon>
        <taxon>Cytophagia</taxon>
        <taxon>Cytophagales</taxon>
        <taxon>Flammeovirgaceae</taxon>
        <taxon>Flammeovirga</taxon>
    </lineage>
</organism>
<evidence type="ECO:0000256" key="1">
    <source>
        <dbReference type="SAM" id="SignalP"/>
    </source>
</evidence>
<dbReference type="AlphaFoldDB" id="A0A1S1Z3R3"/>
<keyword evidence="3" id="KW-1185">Reference proteome</keyword>
<gene>
    <name evidence="2" type="ORF">NH26_17065</name>
</gene>
<keyword evidence="1" id="KW-0732">Signal</keyword>
<evidence type="ECO:0000313" key="3">
    <source>
        <dbReference type="Proteomes" id="UP000179797"/>
    </source>
</evidence>
<reference evidence="2 3" key="1">
    <citation type="journal article" date="2012" name="Int. J. Syst. Evol. Microbiol.">
        <title>Flammeovirga pacifica sp. nov., isolated from deep-sea sediment.</title>
        <authorList>
            <person name="Xu H."/>
            <person name="Fu Y."/>
            <person name="Yang N."/>
            <person name="Ding Z."/>
            <person name="Lai Q."/>
            <person name="Zeng R."/>
        </authorList>
    </citation>
    <scope>NUCLEOTIDE SEQUENCE [LARGE SCALE GENOMIC DNA]</scope>
    <source>
        <strain evidence="3">DSM 24597 / LMG 26175 / WPAGA1</strain>
    </source>
</reference>
<protein>
    <submittedName>
        <fullName evidence="2">Uncharacterized protein</fullName>
    </submittedName>
</protein>
<evidence type="ECO:0000313" key="2">
    <source>
        <dbReference type="EMBL" id="OHX67928.1"/>
    </source>
</evidence>
<dbReference type="EMBL" id="JRYR02000001">
    <property type="protein sequence ID" value="OHX67928.1"/>
    <property type="molecule type" value="Genomic_DNA"/>
</dbReference>
<dbReference type="OrthoDB" id="978907at2"/>
<name>A0A1S1Z3R3_FLAPC</name>
<sequence length="174" mass="20801">MRLLSTLIVLLATFSFTHAQNFQIIEIDVNDFNSYEAFSKSASPHIIGRGPLSDSLSNSNMVFDYYKAGNEYYPIESWADYFYWMSKEYAYLFNKPEIFEHFYEMKDNVQMIKYLSLNFSIWHFPSTIKIKPHKELPRSHNRFSNVYHIVANKKDKDYMINQIEYKEKLLAQKK</sequence>
<accession>A0A1S1Z3R3</accession>
<proteinExistence type="predicted"/>
<feature type="signal peptide" evidence="1">
    <location>
        <begin position="1"/>
        <end position="19"/>
    </location>
</feature>